<dbReference type="GO" id="GO:0006508">
    <property type="term" value="P:proteolysis"/>
    <property type="evidence" value="ECO:0007669"/>
    <property type="project" value="UniProtKB-KW"/>
</dbReference>
<dbReference type="InterPro" id="IPR001254">
    <property type="entry name" value="Trypsin_dom"/>
</dbReference>
<dbReference type="Proteomes" id="UP000663854">
    <property type="component" value="Unassembled WGS sequence"/>
</dbReference>
<evidence type="ECO:0000256" key="1">
    <source>
        <dbReference type="ARBA" id="ARBA00022670"/>
    </source>
</evidence>
<evidence type="ECO:0000256" key="6">
    <source>
        <dbReference type="RuleBase" id="RU363034"/>
    </source>
</evidence>
<dbReference type="CDD" id="cd00190">
    <property type="entry name" value="Tryp_SPc"/>
    <property type="match status" value="1"/>
</dbReference>
<dbReference type="InterPro" id="IPR035914">
    <property type="entry name" value="Sperma_CUB_dom_sf"/>
</dbReference>
<dbReference type="SMART" id="SM00020">
    <property type="entry name" value="Tryp_SPc"/>
    <property type="match status" value="1"/>
</dbReference>
<accession>A0A813SCD2</accession>
<comment type="caution">
    <text evidence="9">The sequence shown here is derived from an EMBL/GenBank/DDBJ whole genome shotgun (WGS) entry which is preliminary data.</text>
</comment>
<dbReference type="Gene3D" id="2.60.120.290">
    <property type="entry name" value="Spermadhesin, CUB domain"/>
    <property type="match status" value="1"/>
</dbReference>
<keyword evidence="3 6" id="KW-0378">Hydrolase</keyword>
<evidence type="ECO:0000256" key="7">
    <source>
        <dbReference type="SAM" id="SignalP"/>
    </source>
</evidence>
<keyword evidence="1 6" id="KW-0645">Protease</keyword>
<dbReference type="Gene3D" id="2.40.10.10">
    <property type="entry name" value="Trypsin-like serine proteases"/>
    <property type="match status" value="1"/>
</dbReference>
<dbReference type="SUPFAM" id="SSF49854">
    <property type="entry name" value="Spermadhesin, CUB domain"/>
    <property type="match status" value="1"/>
</dbReference>
<evidence type="ECO:0000313" key="9">
    <source>
        <dbReference type="EMBL" id="CAF0795075.1"/>
    </source>
</evidence>
<evidence type="ECO:0000313" key="10">
    <source>
        <dbReference type="Proteomes" id="UP000663854"/>
    </source>
</evidence>
<dbReference type="AlphaFoldDB" id="A0A813SCD2"/>
<evidence type="ECO:0000256" key="2">
    <source>
        <dbReference type="ARBA" id="ARBA00022729"/>
    </source>
</evidence>
<dbReference type="Pfam" id="PF00089">
    <property type="entry name" value="Trypsin"/>
    <property type="match status" value="1"/>
</dbReference>
<dbReference type="PROSITE" id="PS00135">
    <property type="entry name" value="TRYPSIN_SER"/>
    <property type="match status" value="1"/>
</dbReference>
<feature type="chain" id="PRO_5032646914" description="Peptidase S1 domain-containing protein" evidence="7">
    <location>
        <begin position="16"/>
        <end position="407"/>
    </location>
</feature>
<reference evidence="9" key="1">
    <citation type="submission" date="2021-02" db="EMBL/GenBank/DDBJ databases">
        <authorList>
            <person name="Nowell W R."/>
        </authorList>
    </citation>
    <scope>NUCLEOTIDE SEQUENCE</scope>
</reference>
<sequence length="407" mass="45809">MMIILINSIPAVVLSDCPLLRSFINDTGVLDFNKTTMMNTESIIHCQWLVVGSSHQRIVVEFDYIFIPISVEEYLKTGCRRGSVNLWTPGLQHEKVELCGDRRKVRVAGVGQTLMIEFRLNDYYLDANFFMHYQLIQIEQALSTPSHLISSFILSAENYAECGLTSTNGYKFSRGVTSRIVGGRQAVPHSHPWQVLLNDRGKFCGATVLNANWIITAAHCVNGTNPENLLAEFGIHDRYNVEHSRVKRTIKQIVVYPSYNGKLTRWVHDIALLQLSNSLIFNPFIRSICLSSISNFIQIGDRTLVTGWGDTHGTGNFRYLREVEVPIQSNDQCRLKDVNSITTLCAGLCQNSTCDACQGDSGGPMVLLRNGRWHLVGLISWGFSCAGLGVYTKISYYTDWITKIIYH</sequence>
<dbReference type="EMBL" id="CAJNOH010000039">
    <property type="protein sequence ID" value="CAF0795075.1"/>
    <property type="molecule type" value="Genomic_DNA"/>
</dbReference>
<dbReference type="PANTHER" id="PTHR24252">
    <property type="entry name" value="ACROSIN-RELATED"/>
    <property type="match status" value="1"/>
</dbReference>
<dbReference type="InterPro" id="IPR018114">
    <property type="entry name" value="TRYPSIN_HIS"/>
</dbReference>
<evidence type="ECO:0000256" key="3">
    <source>
        <dbReference type="ARBA" id="ARBA00022801"/>
    </source>
</evidence>
<name>A0A813SCD2_9BILA</name>
<organism evidence="9 10">
    <name type="scientific">Rotaria sordida</name>
    <dbReference type="NCBI Taxonomy" id="392033"/>
    <lineage>
        <taxon>Eukaryota</taxon>
        <taxon>Metazoa</taxon>
        <taxon>Spiralia</taxon>
        <taxon>Gnathifera</taxon>
        <taxon>Rotifera</taxon>
        <taxon>Eurotatoria</taxon>
        <taxon>Bdelloidea</taxon>
        <taxon>Philodinida</taxon>
        <taxon>Philodinidae</taxon>
        <taxon>Rotaria</taxon>
    </lineage>
</organism>
<protein>
    <recommendedName>
        <fullName evidence="8">Peptidase S1 domain-containing protein</fullName>
    </recommendedName>
</protein>
<keyword evidence="2 7" id="KW-0732">Signal</keyword>
<dbReference type="InterPro" id="IPR033116">
    <property type="entry name" value="TRYPSIN_SER"/>
</dbReference>
<feature type="domain" description="Peptidase S1" evidence="8">
    <location>
        <begin position="180"/>
        <end position="406"/>
    </location>
</feature>
<dbReference type="FunFam" id="2.40.10.10:FF:000120">
    <property type="entry name" value="Putative serine protease"/>
    <property type="match status" value="1"/>
</dbReference>
<dbReference type="InterPro" id="IPR043504">
    <property type="entry name" value="Peptidase_S1_PA_chymotrypsin"/>
</dbReference>
<feature type="signal peptide" evidence="7">
    <location>
        <begin position="1"/>
        <end position="15"/>
    </location>
</feature>
<dbReference type="PANTHER" id="PTHR24252:SF11">
    <property type="entry name" value="ATRIAL NATRIURETIC PEPTIDE-CONVERTING ENZYME ISOFORM X1"/>
    <property type="match status" value="1"/>
</dbReference>
<dbReference type="PRINTS" id="PR00722">
    <property type="entry name" value="CHYMOTRYPSIN"/>
</dbReference>
<dbReference type="PROSITE" id="PS00134">
    <property type="entry name" value="TRYPSIN_HIS"/>
    <property type="match status" value="1"/>
</dbReference>
<dbReference type="PROSITE" id="PS50240">
    <property type="entry name" value="TRYPSIN_DOM"/>
    <property type="match status" value="1"/>
</dbReference>
<gene>
    <name evidence="9" type="ORF">PYM288_LOCUS4329</name>
</gene>
<keyword evidence="4 6" id="KW-0720">Serine protease</keyword>
<dbReference type="InterPro" id="IPR009003">
    <property type="entry name" value="Peptidase_S1_PA"/>
</dbReference>
<dbReference type="GO" id="GO:0004252">
    <property type="term" value="F:serine-type endopeptidase activity"/>
    <property type="evidence" value="ECO:0007669"/>
    <property type="project" value="InterPro"/>
</dbReference>
<dbReference type="SUPFAM" id="SSF50494">
    <property type="entry name" value="Trypsin-like serine proteases"/>
    <property type="match status" value="1"/>
</dbReference>
<evidence type="ECO:0000259" key="8">
    <source>
        <dbReference type="PROSITE" id="PS50240"/>
    </source>
</evidence>
<keyword evidence="5" id="KW-1015">Disulfide bond</keyword>
<evidence type="ECO:0000256" key="5">
    <source>
        <dbReference type="ARBA" id="ARBA00023157"/>
    </source>
</evidence>
<dbReference type="InterPro" id="IPR001314">
    <property type="entry name" value="Peptidase_S1A"/>
</dbReference>
<proteinExistence type="predicted"/>
<evidence type="ECO:0000256" key="4">
    <source>
        <dbReference type="ARBA" id="ARBA00022825"/>
    </source>
</evidence>